<keyword evidence="2" id="KW-1185">Reference proteome</keyword>
<sequence>MGEAYLANAVKSSKSATGGTNSDFVPVTPMYMAPDPNSYYASTFMPMTDSYTTVTAQQFQPQLQPMQDLVSFLPGDDQEPGLESFVPDNMLEMWSATPSGFEWNDWDSYMSNLCSARTFKRTSHFTVHLLMGCGASSPSIPPFTDHMQPDLFL</sequence>
<dbReference type="AlphaFoldDB" id="A0A165EX69"/>
<organism evidence="1 2">
    <name type="scientific">Laetiporus sulphureus 93-53</name>
    <dbReference type="NCBI Taxonomy" id="1314785"/>
    <lineage>
        <taxon>Eukaryota</taxon>
        <taxon>Fungi</taxon>
        <taxon>Dikarya</taxon>
        <taxon>Basidiomycota</taxon>
        <taxon>Agaricomycotina</taxon>
        <taxon>Agaricomycetes</taxon>
        <taxon>Polyporales</taxon>
        <taxon>Laetiporus</taxon>
    </lineage>
</organism>
<name>A0A165EX69_9APHY</name>
<dbReference type="GeneID" id="63831886"/>
<dbReference type="Proteomes" id="UP000076871">
    <property type="component" value="Unassembled WGS sequence"/>
</dbReference>
<dbReference type="RefSeq" id="XP_040765656.1">
    <property type="nucleotide sequence ID" value="XM_040914859.1"/>
</dbReference>
<reference evidence="1 2" key="1">
    <citation type="journal article" date="2016" name="Mol. Biol. Evol.">
        <title>Comparative Genomics of Early-Diverging Mushroom-Forming Fungi Provides Insights into the Origins of Lignocellulose Decay Capabilities.</title>
        <authorList>
            <person name="Nagy L.G."/>
            <person name="Riley R."/>
            <person name="Tritt A."/>
            <person name="Adam C."/>
            <person name="Daum C."/>
            <person name="Floudas D."/>
            <person name="Sun H."/>
            <person name="Yadav J.S."/>
            <person name="Pangilinan J."/>
            <person name="Larsson K.H."/>
            <person name="Matsuura K."/>
            <person name="Barry K."/>
            <person name="Labutti K."/>
            <person name="Kuo R."/>
            <person name="Ohm R.A."/>
            <person name="Bhattacharya S.S."/>
            <person name="Shirouzu T."/>
            <person name="Yoshinaga Y."/>
            <person name="Martin F.M."/>
            <person name="Grigoriev I.V."/>
            <person name="Hibbett D.S."/>
        </authorList>
    </citation>
    <scope>NUCLEOTIDE SEQUENCE [LARGE SCALE GENOMIC DNA]</scope>
    <source>
        <strain evidence="1 2">93-53</strain>
    </source>
</reference>
<evidence type="ECO:0000313" key="2">
    <source>
        <dbReference type="Proteomes" id="UP000076871"/>
    </source>
</evidence>
<protein>
    <submittedName>
        <fullName evidence="1">Uncharacterized protein</fullName>
    </submittedName>
</protein>
<gene>
    <name evidence="1" type="ORF">LAESUDRAFT_88357</name>
</gene>
<dbReference type="OrthoDB" id="3022331at2759"/>
<evidence type="ECO:0000313" key="1">
    <source>
        <dbReference type="EMBL" id="KZT07916.1"/>
    </source>
</evidence>
<proteinExistence type="predicted"/>
<dbReference type="EMBL" id="KV427617">
    <property type="protein sequence ID" value="KZT07916.1"/>
    <property type="molecule type" value="Genomic_DNA"/>
</dbReference>
<dbReference type="InParanoid" id="A0A165EX69"/>
<accession>A0A165EX69</accession>